<comment type="caution">
    <text evidence="7">The sequence shown here is derived from an EMBL/GenBank/DDBJ whole genome shotgun (WGS) entry which is preliminary data.</text>
</comment>
<organism evidence="7 8">
    <name type="scientific">Roseateles flavus</name>
    <dbReference type="NCBI Taxonomy" id="3149041"/>
    <lineage>
        <taxon>Bacteria</taxon>
        <taxon>Pseudomonadati</taxon>
        <taxon>Pseudomonadota</taxon>
        <taxon>Betaproteobacteria</taxon>
        <taxon>Burkholderiales</taxon>
        <taxon>Sphaerotilaceae</taxon>
        <taxon>Roseateles</taxon>
    </lineage>
</organism>
<evidence type="ECO:0000313" key="8">
    <source>
        <dbReference type="Proteomes" id="UP001462640"/>
    </source>
</evidence>
<evidence type="ECO:0000256" key="3">
    <source>
        <dbReference type="ARBA" id="ARBA00022679"/>
    </source>
</evidence>
<dbReference type="GO" id="GO:0005840">
    <property type="term" value="C:ribosome"/>
    <property type="evidence" value="ECO:0007669"/>
    <property type="project" value="UniProtKB-KW"/>
</dbReference>
<dbReference type="EC" id="2.3.1.266" evidence="5"/>
<comment type="similarity">
    <text evidence="1 5">Belongs to the acetyltransferase family. RimI subfamily.</text>
</comment>
<dbReference type="EMBL" id="JBDPZC010000011">
    <property type="protein sequence ID" value="MEO3715146.1"/>
    <property type="molecule type" value="Genomic_DNA"/>
</dbReference>
<keyword evidence="7" id="KW-0689">Ribosomal protein</keyword>
<keyword evidence="3 5" id="KW-0808">Transferase</keyword>
<feature type="binding site" evidence="5">
    <location>
        <position position="117"/>
    </location>
    <ligand>
        <name>acetyl-CoA</name>
        <dbReference type="ChEBI" id="CHEBI:57288"/>
    </ligand>
</feature>
<evidence type="ECO:0000256" key="1">
    <source>
        <dbReference type="ARBA" id="ARBA00005395"/>
    </source>
</evidence>
<keyword evidence="4 5" id="KW-0012">Acyltransferase</keyword>
<keyword evidence="2 5" id="KW-0963">Cytoplasm</keyword>
<dbReference type="Pfam" id="PF00583">
    <property type="entry name" value="Acetyltransf_1"/>
    <property type="match status" value="1"/>
</dbReference>
<dbReference type="NCBIfam" id="TIGR01575">
    <property type="entry name" value="rimI"/>
    <property type="match status" value="1"/>
</dbReference>
<dbReference type="CDD" id="cd04301">
    <property type="entry name" value="NAT_SF"/>
    <property type="match status" value="1"/>
</dbReference>
<dbReference type="Gene3D" id="3.40.630.30">
    <property type="match status" value="1"/>
</dbReference>
<sequence>MSACLAVSAAPRLRRMQIPDLEAVLAIENQVYEFPWTRGNFIDSLAAGYEAWLLEDGGMAVGYFLALQGVDEMHLLNISVAPASQGRGHARQMLDALCRLCRQSGCLQLWLEVRLGNERARQLYRRYGFAEVGRRRAYYPAAQGQREDAVLMSLQLAAQPLNPEVQP</sequence>
<comment type="catalytic activity">
    <reaction evidence="5">
        <text>N-terminal L-alanyl-[ribosomal protein bS18] + acetyl-CoA = N-terminal N(alpha)-acetyl-L-alanyl-[ribosomal protein bS18] + CoA + H(+)</text>
        <dbReference type="Rhea" id="RHEA:43756"/>
        <dbReference type="Rhea" id="RHEA-COMP:10676"/>
        <dbReference type="Rhea" id="RHEA-COMP:10677"/>
        <dbReference type="ChEBI" id="CHEBI:15378"/>
        <dbReference type="ChEBI" id="CHEBI:57287"/>
        <dbReference type="ChEBI" id="CHEBI:57288"/>
        <dbReference type="ChEBI" id="CHEBI:64718"/>
        <dbReference type="ChEBI" id="CHEBI:83683"/>
        <dbReference type="EC" id="2.3.1.266"/>
    </reaction>
</comment>
<evidence type="ECO:0000256" key="5">
    <source>
        <dbReference type="HAMAP-Rule" id="MF_02210"/>
    </source>
</evidence>
<comment type="caution">
    <text evidence="5">Lacks conserved residue(s) required for the propagation of feature annotation.</text>
</comment>
<dbReference type="PANTHER" id="PTHR43420">
    <property type="entry name" value="ACETYLTRANSFERASE"/>
    <property type="match status" value="1"/>
</dbReference>
<dbReference type="InterPro" id="IPR006464">
    <property type="entry name" value="AcTrfase_RimI/Ard1"/>
</dbReference>
<feature type="domain" description="N-acetyltransferase" evidence="6">
    <location>
        <begin position="11"/>
        <end position="157"/>
    </location>
</feature>
<dbReference type="InterPro" id="IPR016181">
    <property type="entry name" value="Acyl_CoA_acyltransferase"/>
</dbReference>
<comment type="subcellular location">
    <subcellularLocation>
        <location evidence="5">Cytoplasm</location>
    </subcellularLocation>
</comment>
<dbReference type="HAMAP" id="MF_02210">
    <property type="entry name" value="RimI"/>
    <property type="match status" value="1"/>
</dbReference>
<dbReference type="SUPFAM" id="SSF55729">
    <property type="entry name" value="Acyl-CoA N-acyltransferases (Nat)"/>
    <property type="match status" value="1"/>
</dbReference>
<gene>
    <name evidence="5 7" type="primary">rimI</name>
    <name evidence="7" type="ORF">ABDJ40_20455</name>
</gene>
<evidence type="ECO:0000313" key="7">
    <source>
        <dbReference type="EMBL" id="MEO3715146.1"/>
    </source>
</evidence>
<accession>A0ABV0GJ69</accession>
<dbReference type="InterPro" id="IPR050680">
    <property type="entry name" value="YpeA/RimI_acetyltransf"/>
</dbReference>
<dbReference type="InterPro" id="IPR043690">
    <property type="entry name" value="RimI"/>
</dbReference>
<evidence type="ECO:0000259" key="6">
    <source>
        <dbReference type="PROSITE" id="PS51186"/>
    </source>
</evidence>
<dbReference type="RefSeq" id="WP_347612432.1">
    <property type="nucleotide sequence ID" value="NZ_JBDPZC010000011.1"/>
</dbReference>
<dbReference type="InterPro" id="IPR000182">
    <property type="entry name" value="GNAT_dom"/>
</dbReference>
<feature type="active site" description="Proton donor" evidence="5">
    <location>
        <position position="124"/>
    </location>
</feature>
<dbReference type="PANTHER" id="PTHR43420:SF12">
    <property type="entry name" value="N-ACETYLTRANSFERASE DOMAIN-CONTAINING PROTEIN"/>
    <property type="match status" value="1"/>
</dbReference>
<dbReference type="GO" id="GO:0008999">
    <property type="term" value="F:protein-N-terminal-alanine acetyltransferase activity"/>
    <property type="evidence" value="ECO:0007669"/>
    <property type="project" value="UniProtKB-EC"/>
</dbReference>
<evidence type="ECO:0000256" key="2">
    <source>
        <dbReference type="ARBA" id="ARBA00022490"/>
    </source>
</evidence>
<reference evidence="7 8" key="1">
    <citation type="submission" date="2024-05" db="EMBL/GenBank/DDBJ databases">
        <title>Roseateles sp. 2.12 16S ribosomal RNA gene Genome sequencing and assembly.</title>
        <authorList>
            <person name="Woo H."/>
        </authorList>
    </citation>
    <scope>NUCLEOTIDE SEQUENCE [LARGE SCALE GENOMIC DNA]</scope>
    <source>
        <strain evidence="7 8">2.12</strain>
    </source>
</reference>
<protein>
    <recommendedName>
        <fullName evidence="5">[Ribosomal protein bS18]-alanine N-acetyltransferase</fullName>
        <ecNumber evidence="5">2.3.1.266</ecNumber>
    </recommendedName>
</protein>
<name>A0ABV0GJ69_9BURK</name>
<dbReference type="Proteomes" id="UP001462640">
    <property type="component" value="Unassembled WGS sequence"/>
</dbReference>
<evidence type="ECO:0000256" key="4">
    <source>
        <dbReference type="ARBA" id="ARBA00023315"/>
    </source>
</evidence>
<keyword evidence="8" id="KW-1185">Reference proteome</keyword>
<comment type="function">
    <text evidence="5">Acetylates the N-terminal alanine of ribosomal protein bS18.</text>
</comment>
<keyword evidence="7" id="KW-0687">Ribonucleoprotein</keyword>
<proteinExistence type="inferred from homology"/>
<dbReference type="PROSITE" id="PS51186">
    <property type="entry name" value="GNAT"/>
    <property type="match status" value="1"/>
</dbReference>
<feature type="active site" description="Proton acceptor" evidence="5">
    <location>
        <position position="112"/>
    </location>
</feature>